<feature type="domain" description="ABC transporter" evidence="15">
    <location>
        <begin position="352"/>
        <end position="586"/>
    </location>
</feature>
<comment type="function">
    <text evidence="11">Exports glutathione-coordinated iron-sulfur clusters such as [2Fe-2S]-(GS)4 cluster from the mitochondria to the cytosol in an ATP-dependent manner allowing the assembly of the cytosolic iron-sulfur (Fe/S) cluster-containing proteins and participates in iron homeostasis. Moreover, through a functional complex formed of ABCB7, FECH and ABCB10, also plays a role in the cellular iron homeostasis, mitochondrial function and heme biosynthesis. In cardiomyocytes, regulates cellular iron homeostasis and cellular reactive oxygen species (ROS) levels through its interaction with COX4I1. May also play a role in hematopoiesis.</text>
</comment>
<evidence type="ECO:0000313" key="18">
    <source>
        <dbReference type="EMBL" id="KAJ8778029.1"/>
    </source>
</evidence>
<evidence type="ECO:0000313" key="20">
    <source>
        <dbReference type="Proteomes" id="UP001159641"/>
    </source>
</evidence>
<keyword evidence="3 14" id="KW-0812">Transmembrane</keyword>
<dbReference type="CDD" id="cd18582">
    <property type="entry name" value="ABC_6TM_ATM1_ABCB7"/>
    <property type="match status" value="1"/>
</dbReference>
<evidence type="ECO:0000256" key="7">
    <source>
        <dbReference type="ARBA" id="ARBA00023136"/>
    </source>
</evidence>
<dbReference type="Pfam" id="PF00664">
    <property type="entry name" value="ABC_membrane"/>
    <property type="match status" value="1"/>
</dbReference>
<dbReference type="SUPFAM" id="SSF90123">
    <property type="entry name" value="ABC transporter transmembrane region"/>
    <property type="match status" value="1"/>
</dbReference>
<dbReference type="GO" id="GO:0005524">
    <property type="term" value="F:ATP binding"/>
    <property type="evidence" value="ECO:0007669"/>
    <property type="project" value="UniProtKB-KW"/>
</dbReference>
<feature type="transmembrane region" description="Helical" evidence="14">
    <location>
        <begin position="173"/>
        <end position="194"/>
    </location>
</feature>
<keyword evidence="2" id="KW-0813">Transport</keyword>
<feature type="domain" description="ABC transmembrane type-1" evidence="16">
    <location>
        <begin position="30"/>
        <end position="316"/>
    </location>
</feature>
<dbReference type="PROSITE" id="PS50929">
    <property type="entry name" value="ABC_TM1F"/>
    <property type="match status" value="1"/>
</dbReference>
<dbReference type="EMBL" id="JAIQCJ010002322">
    <property type="protein sequence ID" value="KAJ8777002.1"/>
    <property type="molecule type" value="Genomic_DNA"/>
</dbReference>
<comment type="catalytic activity">
    <reaction evidence="10">
        <text>(glutathione)4[2Fe(III)-2S] cluster(in) + ATP + H2O = (glutathione)4[2Fe(III)-2S] cluster(out) + ADP + phosphate + H(+)</text>
        <dbReference type="Rhea" id="RHEA:67028"/>
        <dbReference type="ChEBI" id="CHEBI:15377"/>
        <dbReference type="ChEBI" id="CHEBI:15378"/>
        <dbReference type="ChEBI" id="CHEBI:30616"/>
        <dbReference type="ChEBI" id="CHEBI:43474"/>
        <dbReference type="ChEBI" id="CHEBI:167627"/>
        <dbReference type="ChEBI" id="CHEBI:456216"/>
    </reaction>
    <physiologicalReaction direction="left-to-right" evidence="10">
        <dbReference type="Rhea" id="RHEA:67029"/>
    </physiologicalReaction>
</comment>
<evidence type="ECO:0000256" key="10">
    <source>
        <dbReference type="ARBA" id="ARBA00048046"/>
    </source>
</evidence>
<evidence type="ECO:0000256" key="3">
    <source>
        <dbReference type="ARBA" id="ARBA00022692"/>
    </source>
</evidence>
<keyword evidence="4" id="KW-0547">Nucleotide-binding</keyword>
<evidence type="ECO:0000256" key="8">
    <source>
        <dbReference type="ARBA" id="ARBA00041016"/>
    </source>
</evidence>
<dbReference type="PANTHER" id="PTHR24221">
    <property type="entry name" value="ATP-BINDING CASSETTE SUB-FAMILY B"/>
    <property type="match status" value="1"/>
</dbReference>
<protein>
    <recommendedName>
        <fullName evidence="8">Iron-sulfur clusters transporter ABCB7, mitochondrial</fullName>
    </recommendedName>
    <alternativeName>
        <fullName evidence="9">ATP-binding cassette sub-family B member 7, mitochondrial</fullName>
    </alternativeName>
    <alternativeName>
        <fullName evidence="13">ATP-binding cassette transporter 7</fullName>
    </alternativeName>
</protein>
<evidence type="ECO:0000256" key="12">
    <source>
        <dbReference type="ARBA" id="ARBA00065646"/>
    </source>
</evidence>
<dbReference type="GO" id="GO:0140359">
    <property type="term" value="F:ABC-type transporter activity"/>
    <property type="evidence" value="ECO:0007669"/>
    <property type="project" value="InterPro"/>
</dbReference>
<dbReference type="InterPro" id="IPR036640">
    <property type="entry name" value="ABC1_TM_sf"/>
</dbReference>
<dbReference type="AlphaFoldDB" id="A0AB34GAT6"/>
<keyword evidence="7 14" id="KW-0472">Membrane</keyword>
<reference evidence="17 20" key="1">
    <citation type="submission" date="2022-11" db="EMBL/GenBank/DDBJ databases">
        <title>Whole genome sequence of Eschrichtius robustus ER-17-0199.</title>
        <authorList>
            <person name="Bruniche-Olsen A."/>
            <person name="Black A.N."/>
            <person name="Fields C.J."/>
            <person name="Walden K."/>
            <person name="Dewoody J.A."/>
        </authorList>
    </citation>
    <scope>NUCLEOTIDE SEQUENCE [LARGE SCALE GENOMIC DNA]</scope>
    <source>
        <strain evidence="17">ER-17-0199</strain>
        <tissue evidence="17">Blubber</tissue>
    </source>
</reference>
<dbReference type="FunFam" id="1.20.1560.10:FF:000004">
    <property type="entry name" value="ATP-binding cassette sub-family B member 7"/>
    <property type="match status" value="1"/>
</dbReference>
<evidence type="ECO:0000313" key="19">
    <source>
        <dbReference type="EMBL" id="KAJ8781484.1"/>
    </source>
</evidence>
<evidence type="ECO:0000256" key="5">
    <source>
        <dbReference type="ARBA" id="ARBA00022840"/>
    </source>
</evidence>
<keyword evidence="20" id="KW-1185">Reference proteome</keyword>
<evidence type="ECO:0000256" key="13">
    <source>
        <dbReference type="ARBA" id="ARBA00083141"/>
    </source>
</evidence>
<name>A0AB34GAT6_ESCRO</name>
<evidence type="ECO:0000256" key="1">
    <source>
        <dbReference type="ARBA" id="ARBA00004448"/>
    </source>
</evidence>
<dbReference type="Gene3D" id="1.20.1560.10">
    <property type="entry name" value="ABC transporter type 1, transmembrane domain"/>
    <property type="match status" value="1"/>
</dbReference>
<proteinExistence type="predicted"/>
<dbReference type="Proteomes" id="UP001159641">
    <property type="component" value="Unassembled WGS sequence"/>
</dbReference>
<dbReference type="InterPro" id="IPR003439">
    <property type="entry name" value="ABC_transporter-like_ATP-bd"/>
</dbReference>
<dbReference type="PANTHER" id="PTHR24221:SF402">
    <property type="entry name" value="IRON-SULFUR CLUSTERS TRANSPORTER ABCB7, MITOCHONDRIAL"/>
    <property type="match status" value="1"/>
</dbReference>
<evidence type="ECO:0000259" key="15">
    <source>
        <dbReference type="PROSITE" id="PS50893"/>
    </source>
</evidence>
<evidence type="ECO:0000256" key="11">
    <source>
        <dbReference type="ARBA" id="ARBA00060208"/>
    </source>
</evidence>
<dbReference type="EMBL" id="JAIQCJ010002146">
    <property type="protein sequence ID" value="KAJ8781484.1"/>
    <property type="molecule type" value="Genomic_DNA"/>
</dbReference>
<dbReference type="CDD" id="cd03253">
    <property type="entry name" value="ABCC_ATM1_transporter"/>
    <property type="match status" value="1"/>
</dbReference>
<dbReference type="GO" id="GO:0016887">
    <property type="term" value="F:ATP hydrolysis activity"/>
    <property type="evidence" value="ECO:0007669"/>
    <property type="project" value="InterPro"/>
</dbReference>
<sequence length="632" mass="69414">MESAKSAAGFREGIMMGMRFRVGFEEQRSGGAMNIVVPFMFKYAVDSLNQMSGNMLNLSDAPNTVATMATTVLIGYGISRAGAAFFNEVRNAVFGKVAQNSIRRIAKNVFLHLHNLDLAFHLNRQTGALSKAIDRGTRGISFVLSALVFNLLPIMFEVTLVSGVLYYRCGAQFALVTLGTLGAYTAFTVAVTRWRTRFRIEMNKADNDAGNAAIDSLLNYETVKYFNNENYEAQRYDGFLKTYETASLKSTSTLAMLNFGQSAIFSVGLTAIMVLASQGIVTGTLTVGDLVMVNGLLFQLSLPLNFLGTVYRETRQALIDMNTLFTLLKVDTRIKDKAMASPLQITPQTATVAFDNVHFEYIEGQKVLSGISFEVPAGKKVAIVGGSGSGKSTIVRLLFRFYEPQKGNIYLAGQNIQDVSLESLRRAVGVVPQDAVLFHNTIYYNLLYGNINASPEEVYAVAKLAGLHDAILRMPHGYDTQVGERGLKLSGGEKQRVAIARAILKDPPVILYDEATSSLDSITEETILGAMRDAVKHRTSIFIAHRLSTVVDADEIIVLDQGKVAERGTHHGLLANPGSIYSEMWHTQSSHVQNHDNPRWDAKKENVSKEEERMKLQEEIVNSVKGCGNCSC</sequence>
<dbReference type="FunFam" id="3.40.50.300:FF:000186">
    <property type="entry name" value="ATP-binding cassette sub-family B member 7, mitochondrial"/>
    <property type="match status" value="1"/>
</dbReference>
<gene>
    <name evidence="19" type="ORF">J1605_011083</name>
    <name evidence="18" type="ORF">J1605_014005</name>
    <name evidence="17" type="ORF">J1605_014932</name>
</gene>
<dbReference type="InterPro" id="IPR039421">
    <property type="entry name" value="Type_1_exporter"/>
</dbReference>
<dbReference type="InterPro" id="IPR017871">
    <property type="entry name" value="ABC_transporter-like_CS"/>
</dbReference>
<dbReference type="Gene3D" id="3.40.50.300">
    <property type="entry name" value="P-loop containing nucleotide triphosphate hydrolases"/>
    <property type="match status" value="1"/>
</dbReference>
<evidence type="ECO:0000313" key="17">
    <source>
        <dbReference type="EMBL" id="KAJ8777002.1"/>
    </source>
</evidence>
<feature type="transmembrane region" description="Helical" evidence="14">
    <location>
        <begin position="263"/>
        <end position="285"/>
    </location>
</feature>
<evidence type="ECO:0000256" key="2">
    <source>
        <dbReference type="ARBA" id="ARBA00022448"/>
    </source>
</evidence>
<dbReference type="InterPro" id="IPR003593">
    <property type="entry name" value="AAA+_ATPase"/>
</dbReference>
<keyword evidence="6 14" id="KW-1133">Transmembrane helix</keyword>
<dbReference type="SMART" id="SM00382">
    <property type="entry name" value="AAA"/>
    <property type="match status" value="1"/>
</dbReference>
<comment type="caution">
    <text evidence="17">The sequence shown here is derived from an EMBL/GenBank/DDBJ whole genome shotgun (WGS) entry which is preliminary data.</text>
</comment>
<evidence type="ECO:0000256" key="4">
    <source>
        <dbReference type="ARBA" id="ARBA00022741"/>
    </source>
</evidence>
<dbReference type="PROSITE" id="PS50893">
    <property type="entry name" value="ABC_TRANSPORTER_2"/>
    <property type="match status" value="1"/>
</dbReference>
<dbReference type="GO" id="GO:0006879">
    <property type="term" value="P:intracellular iron ion homeostasis"/>
    <property type="evidence" value="ECO:0007669"/>
    <property type="project" value="TreeGrafter"/>
</dbReference>
<dbReference type="PROSITE" id="PS00211">
    <property type="entry name" value="ABC_TRANSPORTER_1"/>
    <property type="match status" value="1"/>
</dbReference>
<feature type="transmembrane region" description="Helical" evidence="14">
    <location>
        <begin position="140"/>
        <end position="167"/>
    </location>
</feature>
<dbReference type="Pfam" id="PF00005">
    <property type="entry name" value="ABC_tran"/>
    <property type="match status" value="1"/>
</dbReference>
<evidence type="ECO:0000256" key="14">
    <source>
        <dbReference type="SAM" id="Phobius"/>
    </source>
</evidence>
<dbReference type="InterPro" id="IPR011527">
    <property type="entry name" value="ABC1_TM_dom"/>
</dbReference>
<organism evidence="17 20">
    <name type="scientific">Eschrichtius robustus</name>
    <name type="common">California gray whale</name>
    <name type="synonym">Eschrichtius gibbosus</name>
    <dbReference type="NCBI Taxonomy" id="9764"/>
    <lineage>
        <taxon>Eukaryota</taxon>
        <taxon>Metazoa</taxon>
        <taxon>Chordata</taxon>
        <taxon>Craniata</taxon>
        <taxon>Vertebrata</taxon>
        <taxon>Euteleostomi</taxon>
        <taxon>Mammalia</taxon>
        <taxon>Eutheria</taxon>
        <taxon>Laurasiatheria</taxon>
        <taxon>Artiodactyla</taxon>
        <taxon>Whippomorpha</taxon>
        <taxon>Cetacea</taxon>
        <taxon>Mysticeti</taxon>
        <taxon>Eschrichtiidae</taxon>
        <taxon>Eschrichtius</taxon>
    </lineage>
</organism>
<comment type="subunit">
    <text evidence="12">Homodimer or heterodimer. Interacts with C10orf88/PAAT. Forms a complex with ABCB10 and FECH, where a dimeric FECH bridges ABCB7 and ABCB10 homodimers; this complex may be required for cellular iron homeostasis, mitochondrial function and heme biosynthesis. Interacts with FECH. Interacts with ATP5F1A. Interacts with COX4I1; this interaction allows the regulation of cellular iron homeostasis and cellular reactive oxygen species (ROS) levels in cardiomyocytes.</text>
</comment>
<evidence type="ECO:0000259" key="16">
    <source>
        <dbReference type="PROSITE" id="PS50929"/>
    </source>
</evidence>
<comment type="subcellular location">
    <subcellularLocation>
        <location evidence="1">Mitochondrion inner membrane</location>
        <topology evidence="1">Multi-pass membrane protein</topology>
    </subcellularLocation>
</comment>
<dbReference type="EMBL" id="JAIQCJ010002276">
    <property type="protein sequence ID" value="KAJ8778029.1"/>
    <property type="molecule type" value="Genomic_DNA"/>
</dbReference>
<dbReference type="InterPro" id="IPR027417">
    <property type="entry name" value="P-loop_NTPase"/>
</dbReference>
<dbReference type="SUPFAM" id="SSF52540">
    <property type="entry name" value="P-loop containing nucleoside triphosphate hydrolases"/>
    <property type="match status" value="1"/>
</dbReference>
<evidence type="ECO:0000256" key="9">
    <source>
        <dbReference type="ARBA" id="ARBA00042945"/>
    </source>
</evidence>
<accession>A0AB34GAT6</accession>
<keyword evidence="5" id="KW-0067">ATP-binding</keyword>
<dbReference type="GO" id="GO:0005743">
    <property type="term" value="C:mitochondrial inner membrane"/>
    <property type="evidence" value="ECO:0007669"/>
    <property type="project" value="UniProtKB-SubCell"/>
</dbReference>
<evidence type="ECO:0000256" key="6">
    <source>
        <dbReference type="ARBA" id="ARBA00022989"/>
    </source>
</evidence>